<dbReference type="AlphaFoldDB" id="A0A0P1A7M3"/>
<accession>A0A0P1A7M3</accession>
<sequence length="50" mass="5726">MRQKAGRIKKRDDARMFDILGVALYEEAVCHLPDGKVRVKQHCAFLPASR</sequence>
<name>A0A0P1A7M3_PLAHL</name>
<keyword evidence="2" id="KW-1185">Reference proteome</keyword>
<dbReference type="EMBL" id="CCYD01000112">
    <property type="protein sequence ID" value="CEG36193.1"/>
    <property type="molecule type" value="Genomic_DNA"/>
</dbReference>
<evidence type="ECO:0000313" key="2">
    <source>
        <dbReference type="Proteomes" id="UP000054928"/>
    </source>
</evidence>
<dbReference type="Proteomes" id="UP000054928">
    <property type="component" value="Unassembled WGS sequence"/>
</dbReference>
<dbReference type="RefSeq" id="XP_024572562.1">
    <property type="nucleotide sequence ID" value="XM_024717101.1"/>
</dbReference>
<dbReference type="GeneID" id="36395570"/>
<evidence type="ECO:0000313" key="1">
    <source>
        <dbReference type="EMBL" id="CEG36193.1"/>
    </source>
</evidence>
<organism evidence="1 2">
    <name type="scientific">Plasmopara halstedii</name>
    <name type="common">Downy mildew of sunflower</name>
    <dbReference type="NCBI Taxonomy" id="4781"/>
    <lineage>
        <taxon>Eukaryota</taxon>
        <taxon>Sar</taxon>
        <taxon>Stramenopiles</taxon>
        <taxon>Oomycota</taxon>
        <taxon>Peronosporomycetes</taxon>
        <taxon>Peronosporales</taxon>
        <taxon>Peronosporaceae</taxon>
        <taxon>Plasmopara</taxon>
    </lineage>
</organism>
<proteinExistence type="predicted"/>
<reference evidence="2" key="1">
    <citation type="submission" date="2014-09" db="EMBL/GenBank/DDBJ databases">
        <authorList>
            <person name="Sharma Rahul"/>
            <person name="Thines Marco"/>
        </authorList>
    </citation>
    <scope>NUCLEOTIDE SEQUENCE [LARGE SCALE GENOMIC DNA]</scope>
</reference>
<protein>
    <submittedName>
        <fullName evidence="1">Uncharacterized protein</fullName>
    </submittedName>
</protein>